<comment type="caution">
    <text evidence="2">The sequence shown here is derived from an EMBL/GenBank/DDBJ whole genome shotgun (WGS) entry which is preliminary data.</text>
</comment>
<keyword evidence="3" id="KW-1185">Reference proteome</keyword>
<evidence type="ECO:0000313" key="2">
    <source>
        <dbReference type="EMBL" id="TSJ43380.1"/>
    </source>
</evidence>
<sequence>MKKSCLFKLPCVFALLFFSPDVFAQNARLYMNKQEIAPQSVHFLEAATIDSINFYSGAEAHEKLNLQTQGVDSVFVIFKKDLSDVVSYYQLLDLFHLDKRARKLQLHWGSPNHPYVNDPQSMVFNMKFVRDVTVIKQNANTDCVSMWWLGRNPYYTNAGKMLTWLQGYFENLGNNPYYRNFKRK</sequence>
<dbReference type="RefSeq" id="WP_144246945.1">
    <property type="nucleotide sequence ID" value="NZ_VLPK01000001.1"/>
</dbReference>
<feature type="signal peptide" evidence="1">
    <location>
        <begin position="1"/>
        <end position="24"/>
    </location>
</feature>
<name>A0A556MTV5_9SPHI</name>
<feature type="chain" id="PRO_5021813633" description="Nuclear transport factor 2 family protein" evidence="1">
    <location>
        <begin position="25"/>
        <end position="184"/>
    </location>
</feature>
<evidence type="ECO:0000256" key="1">
    <source>
        <dbReference type="SAM" id="SignalP"/>
    </source>
</evidence>
<keyword evidence="1" id="KW-0732">Signal</keyword>
<dbReference type="AlphaFoldDB" id="A0A556MTV5"/>
<proteinExistence type="predicted"/>
<dbReference type="EMBL" id="VLPK01000001">
    <property type="protein sequence ID" value="TSJ43380.1"/>
    <property type="molecule type" value="Genomic_DNA"/>
</dbReference>
<gene>
    <name evidence="2" type="ORF">FO440_04075</name>
</gene>
<accession>A0A556MTV5</accession>
<evidence type="ECO:0000313" key="3">
    <source>
        <dbReference type="Proteomes" id="UP000318733"/>
    </source>
</evidence>
<dbReference type="Proteomes" id="UP000318733">
    <property type="component" value="Unassembled WGS sequence"/>
</dbReference>
<evidence type="ECO:0008006" key="4">
    <source>
        <dbReference type="Google" id="ProtNLM"/>
    </source>
</evidence>
<reference evidence="2 3" key="1">
    <citation type="submission" date="2019-07" db="EMBL/GenBank/DDBJ databases">
        <authorList>
            <person name="Huq M.A."/>
        </authorList>
    </citation>
    <scope>NUCLEOTIDE SEQUENCE [LARGE SCALE GENOMIC DNA]</scope>
    <source>
        <strain evidence="2 3">MAH-19</strain>
    </source>
</reference>
<protein>
    <recommendedName>
        <fullName evidence="4">Nuclear transport factor 2 family protein</fullName>
    </recommendedName>
</protein>
<organism evidence="2 3">
    <name type="scientific">Mucilaginibacter corticis</name>
    <dbReference type="NCBI Taxonomy" id="2597670"/>
    <lineage>
        <taxon>Bacteria</taxon>
        <taxon>Pseudomonadati</taxon>
        <taxon>Bacteroidota</taxon>
        <taxon>Sphingobacteriia</taxon>
        <taxon>Sphingobacteriales</taxon>
        <taxon>Sphingobacteriaceae</taxon>
        <taxon>Mucilaginibacter</taxon>
    </lineage>
</organism>